<sequence>MRGRVSRAQVFGGNRGQVLAWCSVPVAPAAPLLLPRSVAAGAARAAHARTGRATPATSLNLPFTCACAD</sequence>
<keyword evidence="2" id="KW-1185">Reference proteome</keyword>
<evidence type="ECO:0000313" key="1">
    <source>
        <dbReference type="EMBL" id="KAG7312950.1"/>
    </source>
</evidence>
<name>A0ABQ7R6M4_PLUXY</name>
<protein>
    <submittedName>
        <fullName evidence="1">Uncharacterized protein</fullName>
    </submittedName>
</protein>
<organism evidence="1 2">
    <name type="scientific">Plutella xylostella</name>
    <name type="common">Diamondback moth</name>
    <name type="synonym">Plutella maculipennis</name>
    <dbReference type="NCBI Taxonomy" id="51655"/>
    <lineage>
        <taxon>Eukaryota</taxon>
        <taxon>Metazoa</taxon>
        <taxon>Ecdysozoa</taxon>
        <taxon>Arthropoda</taxon>
        <taxon>Hexapoda</taxon>
        <taxon>Insecta</taxon>
        <taxon>Pterygota</taxon>
        <taxon>Neoptera</taxon>
        <taxon>Endopterygota</taxon>
        <taxon>Lepidoptera</taxon>
        <taxon>Glossata</taxon>
        <taxon>Ditrysia</taxon>
        <taxon>Yponomeutoidea</taxon>
        <taxon>Plutellidae</taxon>
        <taxon>Plutella</taxon>
    </lineage>
</organism>
<proteinExistence type="predicted"/>
<comment type="caution">
    <text evidence="1">The sequence shown here is derived from an EMBL/GenBank/DDBJ whole genome shotgun (WGS) entry which is preliminary data.</text>
</comment>
<dbReference type="Proteomes" id="UP000823941">
    <property type="component" value="Chromosome 1"/>
</dbReference>
<evidence type="ECO:0000313" key="2">
    <source>
        <dbReference type="Proteomes" id="UP000823941"/>
    </source>
</evidence>
<reference evidence="1 2" key="1">
    <citation type="submission" date="2021-06" db="EMBL/GenBank/DDBJ databases">
        <title>A haploid diamondback moth (Plutella xylostella L.) genome assembly resolves 31 chromosomes and identifies a diamide resistance mutation.</title>
        <authorList>
            <person name="Ward C.M."/>
            <person name="Perry K.D."/>
            <person name="Baker G."/>
            <person name="Powis K."/>
            <person name="Heckel D.G."/>
            <person name="Baxter S.W."/>
        </authorList>
    </citation>
    <scope>NUCLEOTIDE SEQUENCE [LARGE SCALE GENOMIC DNA]</scope>
    <source>
        <strain evidence="1 2">LV</strain>
        <tissue evidence="1">Single pupa</tissue>
    </source>
</reference>
<dbReference type="EMBL" id="JAHIBW010000001">
    <property type="protein sequence ID" value="KAG7312950.1"/>
    <property type="molecule type" value="Genomic_DNA"/>
</dbReference>
<gene>
    <name evidence="1" type="ORF">JYU34_000012</name>
</gene>
<accession>A0ABQ7R6M4</accession>